<protein>
    <submittedName>
        <fullName evidence="3">Fas-binding factor</fullName>
    </submittedName>
</protein>
<comment type="caution">
    <text evidence="3">The sequence shown here is derived from an EMBL/GenBank/DDBJ whole genome shotgun (WGS) entry which is preliminary data.</text>
</comment>
<feature type="coiled-coil region" evidence="1">
    <location>
        <begin position="308"/>
        <end position="342"/>
    </location>
</feature>
<dbReference type="STRING" id="10195.A0A3M7RGW2"/>
<dbReference type="PANTHER" id="PTHR33689:SF1">
    <property type="entry name" value="FAS-BINDING FACTOR 1"/>
    <property type="match status" value="1"/>
</dbReference>
<dbReference type="GO" id="GO:0097539">
    <property type="term" value="C:ciliary transition fiber"/>
    <property type="evidence" value="ECO:0007669"/>
    <property type="project" value="InterPro"/>
</dbReference>
<dbReference type="InterPro" id="IPR049390">
    <property type="entry name" value="FBF1_C"/>
</dbReference>
<dbReference type="GO" id="GO:0060271">
    <property type="term" value="P:cilium assembly"/>
    <property type="evidence" value="ECO:0007669"/>
    <property type="project" value="InterPro"/>
</dbReference>
<keyword evidence="4" id="KW-1185">Reference proteome</keyword>
<feature type="domain" description="Fas-binding factor 1 C-terminal" evidence="2">
    <location>
        <begin position="2"/>
        <end position="440"/>
    </location>
</feature>
<feature type="coiled-coil region" evidence="1">
    <location>
        <begin position="3"/>
        <end position="34"/>
    </location>
</feature>
<feature type="coiled-coil region" evidence="1">
    <location>
        <begin position="78"/>
        <end position="130"/>
    </location>
</feature>
<proteinExistence type="predicted"/>
<dbReference type="GO" id="GO:0036064">
    <property type="term" value="C:ciliary basal body"/>
    <property type="evidence" value="ECO:0007669"/>
    <property type="project" value="TreeGrafter"/>
</dbReference>
<evidence type="ECO:0000256" key="1">
    <source>
        <dbReference type="SAM" id="Coils"/>
    </source>
</evidence>
<reference evidence="3 4" key="1">
    <citation type="journal article" date="2018" name="Sci. Rep.">
        <title>Genomic signatures of local adaptation to the degree of environmental predictability in rotifers.</title>
        <authorList>
            <person name="Franch-Gras L."/>
            <person name="Hahn C."/>
            <person name="Garcia-Roger E.M."/>
            <person name="Carmona M.J."/>
            <person name="Serra M."/>
            <person name="Gomez A."/>
        </authorList>
    </citation>
    <scope>NUCLEOTIDE SEQUENCE [LARGE SCALE GENOMIC DNA]</scope>
    <source>
        <strain evidence="3">HYR1</strain>
    </source>
</reference>
<dbReference type="Pfam" id="PF21007">
    <property type="entry name" value="FBF1"/>
    <property type="match status" value="1"/>
</dbReference>
<dbReference type="EMBL" id="REGN01003410">
    <property type="protein sequence ID" value="RNA22720.1"/>
    <property type="molecule type" value="Genomic_DNA"/>
</dbReference>
<name>A0A3M7RGW2_BRAPC</name>
<keyword evidence="1" id="KW-0175">Coiled coil</keyword>
<dbReference type="OrthoDB" id="8195456at2759"/>
<dbReference type="GO" id="GO:0090162">
    <property type="term" value="P:establishment of epithelial cell polarity"/>
    <property type="evidence" value="ECO:0007669"/>
    <property type="project" value="InterPro"/>
</dbReference>
<evidence type="ECO:0000313" key="3">
    <source>
        <dbReference type="EMBL" id="RNA22720.1"/>
    </source>
</evidence>
<gene>
    <name evidence="3" type="ORF">BpHYR1_005372</name>
</gene>
<dbReference type="PANTHER" id="PTHR33689">
    <property type="entry name" value="FAS-BINDING FACTOR 1"/>
    <property type="match status" value="1"/>
</dbReference>
<evidence type="ECO:0000259" key="2">
    <source>
        <dbReference type="Pfam" id="PF21007"/>
    </source>
</evidence>
<dbReference type="AlphaFoldDB" id="A0A3M7RGW2"/>
<dbReference type="InterPro" id="IPR033561">
    <property type="entry name" value="FBF1"/>
</dbReference>
<organism evidence="3 4">
    <name type="scientific">Brachionus plicatilis</name>
    <name type="common">Marine rotifer</name>
    <name type="synonym">Brachionus muelleri</name>
    <dbReference type="NCBI Taxonomy" id="10195"/>
    <lineage>
        <taxon>Eukaryota</taxon>
        <taxon>Metazoa</taxon>
        <taxon>Spiralia</taxon>
        <taxon>Gnathifera</taxon>
        <taxon>Rotifera</taxon>
        <taxon>Eurotatoria</taxon>
        <taxon>Monogononta</taxon>
        <taxon>Pseudotrocha</taxon>
        <taxon>Ploima</taxon>
        <taxon>Brachionidae</taxon>
        <taxon>Brachionus</taxon>
    </lineage>
</organism>
<dbReference type="GO" id="GO:0005814">
    <property type="term" value="C:centriole"/>
    <property type="evidence" value="ECO:0007669"/>
    <property type="project" value="TreeGrafter"/>
</dbReference>
<accession>A0A3M7RGW2</accession>
<evidence type="ECO:0000313" key="4">
    <source>
        <dbReference type="Proteomes" id="UP000276133"/>
    </source>
</evidence>
<dbReference type="Proteomes" id="UP000276133">
    <property type="component" value="Unassembled WGS sequence"/>
</dbReference>
<feature type="coiled-coil region" evidence="1">
    <location>
        <begin position="178"/>
        <end position="282"/>
    </location>
</feature>
<sequence length="456" mass="53785">MEMEKLKQLHRNAVQNIKEDNEQIIERIKSLKESELSAALAANSHGKTLENVISLIEDNTKSLDTITHKVQMEHVVNINEHQVQIRSKEEQLKLREERLNRQQKEYEAEIRNLNETIKRLEDHLAEQSKSVAEERWKGKQQEKKMEAFQEALINEQKIIMEKLARERSDIERCKDDILLEQKRLMQQVYEEKRKLAEERANLEASLNAYKDKKHQDSLNNINVEAEISVSTRRLNEENERLEKLRNELKEKEIELKQEKKILDEKKIELEAKVNKIDQLQAVLNQKYSDAEQLYLKSSRDKESNKRILDQVNEIKTNHDSRLNQIQQQMMMLNERETKINQEKIALYKLQQDIEVYKSNLKCSKCQEPVKELSFMGMSMQSSGYGTGFLNLYQSRLQSTMISQVNNSQLEDSKLLRQLKIQALKDRQFVNDEKNFIETLKSSSRSLSYNQLNSPLA</sequence>